<dbReference type="OrthoDB" id="9788513at2"/>
<evidence type="ECO:0000313" key="5">
    <source>
        <dbReference type="EMBL" id="KAA6186112.1"/>
    </source>
</evidence>
<reference evidence="5 6" key="1">
    <citation type="submission" date="2019-09" db="EMBL/GenBank/DDBJ databases">
        <title>Whole-genome sequence of the purple sulfur bacterium Thiohalocapsa marina DSM 19078.</title>
        <authorList>
            <person name="Kyndt J.A."/>
            <person name="Meyer T.E."/>
        </authorList>
    </citation>
    <scope>NUCLEOTIDE SEQUENCE [LARGE SCALE GENOMIC DNA]</scope>
    <source>
        <strain evidence="5 6">DSM 19078</strain>
    </source>
</reference>
<sequence>MAYRSPEQNTPAAAATLVAVLFAATTAAQALAAEGGADRSPPRSGASTADHSKFPSLQGPFSSGPEVTAACLRCHTEGAKQIHDSIHWTWEYAHPRTGQQLGKRHVINNYCGSVATNYARCSSCHVGFGWDDADFDFGDENSVDCLACHDTTGDYTKSPTGAGHPTEATVADLARIAQHVGKSTRASCGSCHFYGGGGDGVKHGDLDSSLIQPPKTLDVHMAADSLDFSCSTCHEFIAHRQQGSRYLVKTDAQGRIAIPGRDSERPACESCHGRAPHASGIGDTLNQHVERIACQTCHIPSFSRGGVPTMLWWDWSEAGHLDADGKPFKLEENGRVVYNSAKGALRWGEDLIPEYRWFNGTVRYTLVGDAIDPETVVALNHLDGGPDDPAARIWPFKVMQGVQPYDVEHKTLVVKHLFGDTDAAFWKGFDRDAAIRAGMEGAMQAGESPVAYSGSHDFVRTEMFWSLNHMVAPANQSLDCADCHSPEGRMDGLTGVYLPGRDSHPQVDRIGGLVIAATLLGVLLHGLGRFLMARRARART</sequence>
<keyword evidence="3" id="KW-0472">Membrane</keyword>
<dbReference type="PIRSF" id="PIRSF039014">
    <property type="entry name" value="OTR_cyc"/>
    <property type="match status" value="1"/>
</dbReference>
<dbReference type="InterPro" id="IPR024673">
    <property type="entry name" value="Octahem_Cyt_c"/>
</dbReference>
<dbReference type="Pfam" id="PF11783">
    <property type="entry name" value="Cytochrome_cB"/>
    <property type="match status" value="1"/>
</dbReference>
<dbReference type="GO" id="GO:0016491">
    <property type="term" value="F:oxidoreductase activity"/>
    <property type="evidence" value="ECO:0007669"/>
    <property type="project" value="TreeGrafter"/>
</dbReference>
<evidence type="ECO:0000256" key="4">
    <source>
        <dbReference type="SAM" id="SignalP"/>
    </source>
</evidence>
<dbReference type="InterPro" id="IPR051829">
    <property type="entry name" value="Multiheme_Cytochr_ET"/>
</dbReference>
<feature type="chain" id="PRO_5024409031" evidence="4">
    <location>
        <begin position="33"/>
        <end position="540"/>
    </location>
</feature>
<organism evidence="5 6">
    <name type="scientific">Thiohalocapsa marina</name>
    <dbReference type="NCBI Taxonomy" id="424902"/>
    <lineage>
        <taxon>Bacteria</taxon>
        <taxon>Pseudomonadati</taxon>
        <taxon>Pseudomonadota</taxon>
        <taxon>Gammaproteobacteria</taxon>
        <taxon>Chromatiales</taxon>
        <taxon>Chromatiaceae</taxon>
        <taxon>Thiohalocapsa</taxon>
    </lineage>
</organism>
<comment type="caution">
    <text evidence="5">The sequence shown here is derived from an EMBL/GenBank/DDBJ whole genome shotgun (WGS) entry which is preliminary data.</text>
</comment>
<evidence type="ECO:0000256" key="2">
    <source>
        <dbReference type="SAM" id="MobiDB-lite"/>
    </source>
</evidence>
<keyword evidence="6" id="KW-1185">Reference proteome</keyword>
<dbReference type="PANTHER" id="PTHR35038">
    <property type="entry name" value="DISSIMILATORY SULFITE REDUCTASE SIRA"/>
    <property type="match status" value="1"/>
</dbReference>
<dbReference type="InterPro" id="IPR036280">
    <property type="entry name" value="Multihaem_cyt_sf"/>
</dbReference>
<protein>
    <submittedName>
        <fullName evidence="5">Tetrathionate reductase family octaheme c-type cytochrome</fullName>
    </submittedName>
</protein>
<dbReference type="EMBL" id="VWXX01000006">
    <property type="protein sequence ID" value="KAA6186112.1"/>
    <property type="molecule type" value="Genomic_DNA"/>
</dbReference>
<feature type="transmembrane region" description="Helical" evidence="3">
    <location>
        <begin position="510"/>
        <end position="532"/>
    </location>
</feature>
<accession>A0A5M8FSV6</accession>
<keyword evidence="3" id="KW-0812">Transmembrane</keyword>
<feature type="region of interest" description="Disordered" evidence="2">
    <location>
        <begin position="33"/>
        <end position="61"/>
    </location>
</feature>
<proteinExistence type="predicted"/>
<name>A0A5M8FSV6_9GAMM</name>
<keyword evidence="3" id="KW-1133">Transmembrane helix</keyword>
<dbReference type="PANTHER" id="PTHR35038:SF5">
    <property type="entry name" value="CYTOCHROME C-TYPE PROTEIN NRFB"/>
    <property type="match status" value="1"/>
</dbReference>
<evidence type="ECO:0000256" key="3">
    <source>
        <dbReference type="SAM" id="Phobius"/>
    </source>
</evidence>
<keyword evidence="1 4" id="KW-0732">Signal</keyword>
<dbReference type="Proteomes" id="UP000322981">
    <property type="component" value="Unassembled WGS sequence"/>
</dbReference>
<dbReference type="Gene3D" id="1.10.1130.10">
    <property type="entry name" value="Flavocytochrome C3, Chain A"/>
    <property type="match status" value="1"/>
</dbReference>
<dbReference type="AlphaFoldDB" id="A0A5M8FSV6"/>
<gene>
    <name evidence="5" type="ORF">F2Q65_06795</name>
</gene>
<dbReference type="SUPFAM" id="SSF48695">
    <property type="entry name" value="Multiheme cytochromes"/>
    <property type="match status" value="1"/>
</dbReference>
<evidence type="ECO:0000313" key="6">
    <source>
        <dbReference type="Proteomes" id="UP000322981"/>
    </source>
</evidence>
<dbReference type="NCBIfam" id="TIGR04315">
    <property type="entry name" value="octaheme_Shew"/>
    <property type="match status" value="1"/>
</dbReference>
<evidence type="ECO:0000256" key="1">
    <source>
        <dbReference type="ARBA" id="ARBA00022729"/>
    </source>
</evidence>
<feature type="signal peptide" evidence="4">
    <location>
        <begin position="1"/>
        <end position="32"/>
    </location>
</feature>